<dbReference type="Gene3D" id="3.40.190.290">
    <property type="match status" value="1"/>
</dbReference>
<dbReference type="Pfam" id="PF03466">
    <property type="entry name" value="LysR_substrate"/>
    <property type="match status" value="1"/>
</dbReference>
<dbReference type="Proteomes" id="UP000613512">
    <property type="component" value="Unassembled WGS sequence"/>
</dbReference>
<dbReference type="CDD" id="cd05466">
    <property type="entry name" value="PBP2_LTTR_substrate"/>
    <property type="match status" value="1"/>
</dbReference>
<dbReference type="InterPro" id="IPR005119">
    <property type="entry name" value="LysR_subst-bd"/>
</dbReference>
<evidence type="ECO:0000313" key="7">
    <source>
        <dbReference type="Proteomes" id="UP000613512"/>
    </source>
</evidence>
<keyword evidence="2" id="KW-0805">Transcription regulation</keyword>
<sequence>MYKKDYALLLMLDEERNMTKAAEKLFISQPNLTYKLRQIETFFNTEIFIRDRSGLIPTPEGELIIKMAKENLRNIETTLDEIQLMEKSIRGTIKLGVASTFGQYILPTILKEFQSIYPEVNFEIITGLSSKIFKHFTAGDVHIAILRGEHVWEEEQYLLVSEPINIVSKTKIDLVELPNHPGIEYEMDSYLKGIVEAWWKDIFTKPSKISMSVHSLETAKEMARVGLGYTILPGICLMNEKELTIQNLYDSNHQLVKRDTWAYCRKKTLHFPPVREFLEYLKEHTSDLTFDYTNTF</sequence>
<proteinExistence type="inferred from homology"/>
<comment type="similarity">
    <text evidence="1">Belongs to the LysR transcriptional regulatory family.</text>
</comment>
<keyword evidence="7" id="KW-1185">Reference proteome</keyword>
<dbReference type="PANTHER" id="PTHR30126:SF78">
    <property type="entry name" value="HTH LYSR-TYPE DOMAIN-CONTAINING PROTEIN"/>
    <property type="match status" value="1"/>
</dbReference>
<keyword evidence="3" id="KW-0238">DNA-binding</keyword>
<dbReference type="PANTHER" id="PTHR30126">
    <property type="entry name" value="HTH-TYPE TRANSCRIPTIONAL REGULATOR"/>
    <property type="match status" value="1"/>
</dbReference>
<accession>A0A916SA27</accession>
<dbReference type="GO" id="GO:0003700">
    <property type="term" value="F:DNA-binding transcription factor activity"/>
    <property type="evidence" value="ECO:0007669"/>
    <property type="project" value="InterPro"/>
</dbReference>
<evidence type="ECO:0000256" key="3">
    <source>
        <dbReference type="ARBA" id="ARBA00023125"/>
    </source>
</evidence>
<dbReference type="AlphaFoldDB" id="A0A916SA27"/>
<gene>
    <name evidence="6" type="ORF">GCM10008025_37270</name>
</gene>
<dbReference type="InterPro" id="IPR000847">
    <property type="entry name" value="LysR_HTH_N"/>
</dbReference>
<dbReference type="PRINTS" id="PR00039">
    <property type="entry name" value="HTHLYSR"/>
</dbReference>
<evidence type="ECO:0000313" key="6">
    <source>
        <dbReference type="EMBL" id="GGA91324.1"/>
    </source>
</evidence>
<dbReference type="InterPro" id="IPR036390">
    <property type="entry name" value="WH_DNA-bd_sf"/>
</dbReference>
<protein>
    <submittedName>
        <fullName evidence="6">LysR family transcriptional regulator</fullName>
    </submittedName>
</protein>
<keyword evidence="4" id="KW-0804">Transcription</keyword>
<name>A0A916SA27_9BACI</name>
<dbReference type="PROSITE" id="PS50931">
    <property type="entry name" value="HTH_LYSR"/>
    <property type="match status" value="1"/>
</dbReference>
<reference evidence="6" key="2">
    <citation type="submission" date="2020-09" db="EMBL/GenBank/DDBJ databases">
        <authorList>
            <person name="Sun Q."/>
            <person name="Zhou Y."/>
        </authorList>
    </citation>
    <scope>NUCLEOTIDE SEQUENCE</scope>
    <source>
        <strain evidence="6">CGMCC 1.12408</strain>
    </source>
</reference>
<feature type="domain" description="HTH lysR-type" evidence="5">
    <location>
        <begin position="1"/>
        <end position="58"/>
    </location>
</feature>
<organism evidence="6 7">
    <name type="scientific">Ornithinibacillus halotolerans</name>
    <dbReference type="NCBI Taxonomy" id="1274357"/>
    <lineage>
        <taxon>Bacteria</taxon>
        <taxon>Bacillati</taxon>
        <taxon>Bacillota</taxon>
        <taxon>Bacilli</taxon>
        <taxon>Bacillales</taxon>
        <taxon>Bacillaceae</taxon>
        <taxon>Ornithinibacillus</taxon>
    </lineage>
</organism>
<comment type="caution">
    <text evidence="6">The sequence shown here is derived from an EMBL/GenBank/DDBJ whole genome shotgun (WGS) entry which is preliminary data.</text>
</comment>
<dbReference type="SUPFAM" id="SSF53850">
    <property type="entry name" value="Periplasmic binding protein-like II"/>
    <property type="match status" value="1"/>
</dbReference>
<dbReference type="SUPFAM" id="SSF46785">
    <property type="entry name" value="Winged helix' DNA-binding domain"/>
    <property type="match status" value="1"/>
</dbReference>
<evidence type="ECO:0000256" key="2">
    <source>
        <dbReference type="ARBA" id="ARBA00023015"/>
    </source>
</evidence>
<reference evidence="6" key="1">
    <citation type="journal article" date="2014" name="Int. J. Syst. Evol. Microbiol.">
        <title>Complete genome sequence of Corynebacterium casei LMG S-19264T (=DSM 44701T), isolated from a smear-ripened cheese.</title>
        <authorList>
            <consortium name="US DOE Joint Genome Institute (JGI-PGF)"/>
            <person name="Walter F."/>
            <person name="Albersmeier A."/>
            <person name="Kalinowski J."/>
            <person name="Ruckert C."/>
        </authorList>
    </citation>
    <scope>NUCLEOTIDE SEQUENCE</scope>
    <source>
        <strain evidence="6">CGMCC 1.12408</strain>
    </source>
</reference>
<dbReference type="GO" id="GO:0000976">
    <property type="term" value="F:transcription cis-regulatory region binding"/>
    <property type="evidence" value="ECO:0007669"/>
    <property type="project" value="TreeGrafter"/>
</dbReference>
<dbReference type="Gene3D" id="1.10.10.10">
    <property type="entry name" value="Winged helix-like DNA-binding domain superfamily/Winged helix DNA-binding domain"/>
    <property type="match status" value="1"/>
</dbReference>
<dbReference type="Pfam" id="PF00126">
    <property type="entry name" value="HTH_1"/>
    <property type="match status" value="1"/>
</dbReference>
<dbReference type="RefSeq" id="WP_188386189.1">
    <property type="nucleotide sequence ID" value="NZ_BMEY01000029.1"/>
</dbReference>
<evidence type="ECO:0000256" key="1">
    <source>
        <dbReference type="ARBA" id="ARBA00009437"/>
    </source>
</evidence>
<evidence type="ECO:0000259" key="5">
    <source>
        <dbReference type="PROSITE" id="PS50931"/>
    </source>
</evidence>
<evidence type="ECO:0000256" key="4">
    <source>
        <dbReference type="ARBA" id="ARBA00023163"/>
    </source>
</evidence>
<dbReference type="EMBL" id="BMEY01000029">
    <property type="protein sequence ID" value="GGA91324.1"/>
    <property type="molecule type" value="Genomic_DNA"/>
</dbReference>
<dbReference type="InterPro" id="IPR036388">
    <property type="entry name" value="WH-like_DNA-bd_sf"/>
</dbReference>